<organism evidence="3">
    <name type="scientific">marine sediment metagenome</name>
    <dbReference type="NCBI Taxonomy" id="412755"/>
    <lineage>
        <taxon>unclassified sequences</taxon>
        <taxon>metagenomes</taxon>
        <taxon>ecological metagenomes</taxon>
    </lineage>
</organism>
<dbReference type="InterPro" id="IPR038078">
    <property type="entry name" value="PhoU-like_sf"/>
</dbReference>
<gene>
    <name evidence="3" type="ORF">LCGC14_1138240</name>
</gene>
<sequence>MFFKKETKVQELIQKHVQIVGQAVNSWKEAFSCYLEENKEDFQAKTLATMELESEADDVRREAQLILYEGAYLPVFREDLLDLLELTDNVADDAERGVDFLKIENPVILPSWSEEIKRIVEKSQQAFIFFQEAFAVLSKERSTALSSTHKVQRAEKEVDRLQDDLMEKIFQSQLSLAHKLQIRDLILTIGHVSDSSENAADKVALMAIKGRI</sequence>
<evidence type="ECO:0000256" key="2">
    <source>
        <dbReference type="SAM" id="Coils"/>
    </source>
</evidence>
<dbReference type="PANTHER" id="PTHR36536">
    <property type="entry name" value="UPF0111 PROTEIN HI_1603"/>
    <property type="match status" value="1"/>
</dbReference>
<name>A0A0F9Q4U1_9ZZZZ</name>
<evidence type="ECO:0008006" key="4">
    <source>
        <dbReference type="Google" id="ProtNLM"/>
    </source>
</evidence>
<dbReference type="InterPro" id="IPR002727">
    <property type="entry name" value="DUF47"/>
</dbReference>
<evidence type="ECO:0000256" key="1">
    <source>
        <dbReference type="ARBA" id="ARBA00008591"/>
    </source>
</evidence>
<dbReference type="Pfam" id="PF01865">
    <property type="entry name" value="PhoU_div"/>
    <property type="match status" value="1"/>
</dbReference>
<feature type="coiled-coil region" evidence="2">
    <location>
        <begin position="144"/>
        <end position="171"/>
    </location>
</feature>
<proteinExistence type="inferred from homology"/>
<keyword evidence="2" id="KW-0175">Coiled coil</keyword>
<comment type="caution">
    <text evidence="3">The sequence shown here is derived from an EMBL/GenBank/DDBJ whole genome shotgun (WGS) entry which is preliminary data.</text>
</comment>
<protein>
    <recommendedName>
        <fullName evidence="4">TIGR00153 family protein</fullName>
    </recommendedName>
</protein>
<comment type="similarity">
    <text evidence="1">Belongs to the UPF0111 family.</text>
</comment>
<accession>A0A0F9Q4U1</accession>
<reference evidence="3" key="1">
    <citation type="journal article" date="2015" name="Nature">
        <title>Complex archaea that bridge the gap between prokaryotes and eukaryotes.</title>
        <authorList>
            <person name="Spang A."/>
            <person name="Saw J.H."/>
            <person name="Jorgensen S.L."/>
            <person name="Zaremba-Niedzwiedzka K."/>
            <person name="Martijn J."/>
            <person name="Lind A.E."/>
            <person name="van Eijk R."/>
            <person name="Schleper C."/>
            <person name="Guy L."/>
            <person name="Ettema T.J."/>
        </authorList>
    </citation>
    <scope>NUCLEOTIDE SEQUENCE</scope>
</reference>
<dbReference type="Gene3D" id="1.20.58.220">
    <property type="entry name" value="Phosphate transport system protein phou homolog 2, domain 2"/>
    <property type="match status" value="1"/>
</dbReference>
<dbReference type="PANTHER" id="PTHR36536:SF3">
    <property type="entry name" value="UPF0111 PROTEIN HI_1603"/>
    <property type="match status" value="1"/>
</dbReference>
<dbReference type="InterPro" id="IPR018445">
    <property type="entry name" value="Put_Phosphate_transp_reg"/>
</dbReference>
<dbReference type="AlphaFoldDB" id="A0A0F9Q4U1"/>
<dbReference type="EMBL" id="LAZR01005381">
    <property type="protein sequence ID" value="KKN00398.1"/>
    <property type="molecule type" value="Genomic_DNA"/>
</dbReference>
<evidence type="ECO:0000313" key="3">
    <source>
        <dbReference type="EMBL" id="KKN00398.1"/>
    </source>
</evidence>